<keyword evidence="1 2" id="KW-0732">Signal</keyword>
<organism evidence="5 6">
    <name type="scientific">Bacillus cereus</name>
    <dbReference type="NCBI Taxonomy" id="1396"/>
    <lineage>
        <taxon>Bacteria</taxon>
        <taxon>Bacillati</taxon>
        <taxon>Bacillota</taxon>
        <taxon>Bacilli</taxon>
        <taxon>Bacillales</taxon>
        <taxon>Bacillaceae</taxon>
        <taxon>Bacillus</taxon>
        <taxon>Bacillus cereus group</taxon>
    </lineage>
</organism>
<dbReference type="AlphaFoldDB" id="A0A9X6B3R1"/>
<protein>
    <submittedName>
        <fullName evidence="5">Peptidase</fullName>
    </submittedName>
</protein>
<evidence type="ECO:0000259" key="3">
    <source>
        <dbReference type="Pfam" id="PF00326"/>
    </source>
</evidence>
<dbReference type="PANTHER" id="PTHR43037">
    <property type="entry name" value="UNNAMED PRODUCT-RELATED"/>
    <property type="match status" value="1"/>
</dbReference>
<dbReference type="Pfam" id="PF00326">
    <property type="entry name" value="Peptidase_S9"/>
    <property type="match status" value="1"/>
</dbReference>
<dbReference type="SUPFAM" id="SSF53474">
    <property type="entry name" value="alpha/beta-Hydrolases"/>
    <property type="match status" value="1"/>
</dbReference>
<feature type="domain" description="Peptidase S9 prolyl oligopeptidase catalytic" evidence="3">
    <location>
        <begin position="285"/>
        <end position="325"/>
    </location>
</feature>
<comment type="caution">
    <text evidence="5">The sequence shown here is derived from an EMBL/GenBank/DDBJ whole genome shotgun (WGS) entry which is preliminary data.</text>
</comment>
<reference evidence="5 6" key="1">
    <citation type="submission" date="2017-01" db="EMBL/GenBank/DDBJ databases">
        <title>Bacillus cereus isolates.</title>
        <authorList>
            <person name="Beno S.M."/>
        </authorList>
    </citation>
    <scope>NUCLEOTIDE SEQUENCE [LARGE SCALE GENOMIC DNA]</scope>
    <source>
        <strain evidence="5 6">FSL K6-1030</strain>
    </source>
</reference>
<proteinExistence type="predicted"/>
<dbReference type="PANTHER" id="PTHR43037:SF1">
    <property type="entry name" value="BLL1128 PROTEIN"/>
    <property type="match status" value="1"/>
</dbReference>
<dbReference type="EMBL" id="MUAU01000202">
    <property type="protein sequence ID" value="OOR71463.1"/>
    <property type="molecule type" value="Genomic_DNA"/>
</dbReference>
<dbReference type="Gene3D" id="3.40.50.1820">
    <property type="entry name" value="alpha/beta hydrolase"/>
    <property type="match status" value="1"/>
</dbReference>
<gene>
    <name evidence="5" type="ORF">BLX06_30565</name>
</gene>
<dbReference type="InterPro" id="IPR041172">
    <property type="entry name" value="EstA_Ig-like_N"/>
</dbReference>
<dbReference type="Gene3D" id="2.60.40.2180">
    <property type="match status" value="1"/>
</dbReference>
<dbReference type="Proteomes" id="UP000190641">
    <property type="component" value="Unassembled WGS sequence"/>
</dbReference>
<accession>A0A9X6B3R1</accession>
<feature type="domain" description="Esterase Ig-like N-terminal" evidence="4">
    <location>
        <begin position="40"/>
        <end position="166"/>
    </location>
</feature>
<dbReference type="InterPro" id="IPR050955">
    <property type="entry name" value="Plant_Biomass_Hydrol_Est"/>
</dbReference>
<feature type="chain" id="PRO_5040765098" evidence="2">
    <location>
        <begin position="32"/>
        <end position="439"/>
    </location>
</feature>
<dbReference type="GO" id="GO:0008236">
    <property type="term" value="F:serine-type peptidase activity"/>
    <property type="evidence" value="ECO:0007669"/>
    <property type="project" value="InterPro"/>
</dbReference>
<sequence length="439" mass="48728">MIKRVKKIITMALLCMVVTGTIFSFCTGALAEEMKTKSPSYQTITEIKDWGAVITKVIVNVGKMVPAKSVTTDTFKVHVTRSDNRLADPLLEKGYRKVTSAYVADKKGNPADKRGSHVVLEMEIGPSLSLGSPMHFDEQSFSKDWIHSKYRITQQKDIVTPGGKISGLLIDTYAGGSIDLVDKFSTGKATYDDVTLTYADFKPATDYKKNPLIIWLHGGGEGGTDPTVPLAANKAANFASSHIQSYFDGAYVLVPQTPTYWMDGVTRGGDGTSKYEKPLMNLIQDYLALHKDIDPNRIYIGGNSAGGYMTMNIIRKFPKSFAAAFPTCEALSDRLISNGDIQRMKDIPIWFVAAKTDTAIPVQDFVIPTYNRLINAGAKNVHLSLFDNVVDTSGLYKKEDGTPYEYDGHWSWIYVYNNEVFDGKMTLMEWLNNQSLNHK</sequence>
<dbReference type="GO" id="GO:0006508">
    <property type="term" value="P:proteolysis"/>
    <property type="evidence" value="ECO:0007669"/>
    <property type="project" value="InterPro"/>
</dbReference>
<feature type="signal peptide" evidence="2">
    <location>
        <begin position="1"/>
        <end position="31"/>
    </location>
</feature>
<evidence type="ECO:0000256" key="1">
    <source>
        <dbReference type="ARBA" id="ARBA00022729"/>
    </source>
</evidence>
<evidence type="ECO:0000313" key="5">
    <source>
        <dbReference type="EMBL" id="OOR71463.1"/>
    </source>
</evidence>
<evidence type="ECO:0000313" key="6">
    <source>
        <dbReference type="Proteomes" id="UP000190641"/>
    </source>
</evidence>
<evidence type="ECO:0000256" key="2">
    <source>
        <dbReference type="SAM" id="SignalP"/>
    </source>
</evidence>
<name>A0A9X6B3R1_BACCE</name>
<dbReference type="InterPro" id="IPR001375">
    <property type="entry name" value="Peptidase_S9_cat"/>
</dbReference>
<dbReference type="RefSeq" id="WP_078187747.1">
    <property type="nucleotide sequence ID" value="NZ_MUAU01000202.1"/>
</dbReference>
<evidence type="ECO:0000259" key="4">
    <source>
        <dbReference type="Pfam" id="PF18435"/>
    </source>
</evidence>
<dbReference type="InterPro" id="IPR029058">
    <property type="entry name" value="AB_hydrolase_fold"/>
</dbReference>
<dbReference type="Pfam" id="PF18435">
    <property type="entry name" value="EstA_Ig_like"/>
    <property type="match status" value="1"/>
</dbReference>